<proteinExistence type="predicted"/>
<gene>
    <name evidence="1" type="ORF">AVEN_162449_1</name>
</gene>
<keyword evidence="2" id="KW-1185">Reference proteome</keyword>
<accession>A0A4Y2REN0</accession>
<reference evidence="1 2" key="1">
    <citation type="journal article" date="2019" name="Sci. Rep.">
        <title>Orb-weaving spider Araneus ventricosus genome elucidates the spidroin gene catalogue.</title>
        <authorList>
            <person name="Kono N."/>
            <person name="Nakamura H."/>
            <person name="Ohtoshi R."/>
            <person name="Moran D.A.P."/>
            <person name="Shinohara A."/>
            <person name="Yoshida Y."/>
            <person name="Fujiwara M."/>
            <person name="Mori M."/>
            <person name="Tomita M."/>
            <person name="Arakawa K."/>
        </authorList>
    </citation>
    <scope>NUCLEOTIDE SEQUENCE [LARGE SCALE GENOMIC DNA]</scope>
</reference>
<name>A0A4Y2REN0_ARAVE</name>
<protein>
    <submittedName>
        <fullName evidence="1">Uncharacterized protein</fullName>
    </submittedName>
</protein>
<sequence length="78" mass="9538">MRRKMVRPWKMQLLYESGPRGDRPRGYSAEVEFTLAQIARGGRRRGFWWWKFMEVVIYREVARKHGVEIRGRGWKRLD</sequence>
<dbReference type="AlphaFoldDB" id="A0A4Y2REN0"/>
<organism evidence="1 2">
    <name type="scientific">Araneus ventricosus</name>
    <name type="common">Orbweaver spider</name>
    <name type="synonym">Epeira ventricosa</name>
    <dbReference type="NCBI Taxonomy" id="182803"/>
    <lineage>
        <taxon>Eukaryota</taxon>
        <taxon>Metazoa</taxon>
        <taxon>Ecdysozoa</taxon>
        <taxon>Arthropoda</taxon>
        <taxon>Chelicerata</taxon>
        <taxon>Arachnida</taxon>
        <taxon>Araneae</taxon>
        <taxon>Araneomorphae</taxon>
        <taxon>Entelegynae</taxon>
        <taxon>Araneoidea</taxon>
        <taxon>Araneidae</taxon>
        <taxon>Araneus</taxon>
    </lineage>
</organism>
<evidence type="ECO:0000313" key="1">
    <source>
        <dbReference type="EMBL" id="GBN73870.1"/>
    </source>
</evidence>
<comment type="caution">
    <text evidence="1">The sequence shown here is derived from an EMBL/GenBank/DDBJ whole genome shotgun (WGS) entry which is preliminary data.</text>
</comment>
<dbReference type="Proteomes" id="UP000499080">
    <property type="component" value="Unassembled WGS sequence"/>
</dbReference>
<evidence type="ECO:0000313" key="2">
    <source>
        <dbReference type="Proteomes" id="UP000499080"/>
    </source>
</evidence>
<dbReference type="EMBL" id="BGPR01016698">
    <property type="protein sequence ID" value="GBN73870.1"/>
    <property type="molecule type" value="Genomic_DNA"/>
</dbReference>